<sequence length="112" mass="12675">MSSFLASVDATRSYPDCQAKAMYSVWRWGNQLMISGLRKCFPSMELEIPQLLITQERRLCIELLRRLGLPDHAYAAILTQLLSTTYHIDIDNCLERTMKALLMAPSLAAVAI</sequence>
<reference evidence="1" key="1">
    <citation type="submission" date="2023-05" db="EMBL/GenBank/DDBJ databases">
        <title>Nepenthes gracilis genome sequencing.</title>
        <authorList>
            <person name="Fukushima K."/>
        </authorList>
    </citation>
    <scope>NUCLEOTIDE SEQUENCE</scope>
    <source>
        <strain evidence="1">SING2019-196</strain>
    </source>
</reference>
<name>A0AAD3Y5X4_NEPGR</name>
<keyword evidence="2" id="KW-1185">Reference proteome</keyword>
<organism evidence="1 2">
    <name type="scientific">Nepenthes gracilis</name>
    <name type="common">Slender pitcher plant</name>
    <dbReference type="NCBI Taxonomy" id="150966"/>
    <lineage>
        <taxon>Eukaryota</taxon>
        <taxon>Viridiplantae</taxon>
        <taxon>Streptophyta</taxon>
        <taxon>Embryophyta</taxon>
        <taxon>Tracheophyta</taxon>
        <taxon>Spermatophyta</taxon>
        <taxon>Magnoliopsida</taxon>
        <taxon>eudicotyledons</taxon>
        <taxon>Gunneridae</taxon>
        <taxon>Pentapetalae</taxon>
        <taxon>Caryophyllales</taxon>
        <taxon>Nepenthaceae</taxon>
        <taxon>Nepenthes</taxon>
    </lineage>
</organism>
<evidence type="ECO:0000313" key="1">
    <source>
        <dbReference type="EMBL" id="GMH30807.1"/>
    </source>
</evidence>
<proteinExistence type="predicted"/>
<gene>
    <name evidence="1" type="ORF">Nepgr_032650</name>
</gene>
<dbReference type="Proteomes" id="UP001279734">
    <property type="component" value="Unassembled WGS sequence"/>
</dbReference>
<evidence type="ECO:0000313" key="2">
    <source>
        <dbReference type="Proteomes" id="UP001279734"/>
    </source>
</evidence>
<protein>
    <submittedName>
        <fullName evidence="1">Uncharacterized protein</fullName>
    </submittedName>
</protein>
<comment type="caution">
    <text evidence="1">The sequence shown here is derived from an EMBL/GenBank/DDBJ whole genome shotgun (WGS) entry which is preliminary data.</text>
</comment>
<dbReference type="AlphaFoldDB" id="A0AAD3Y5X4"/>
<accession>A0AAD3Y5X4</accession>
<dbReference type="EMBL" id="BSYO01000039">
    <property type="protein sequence ID" value="GMH30807.1"/>
    <property type="molecule type" value="Genomic_DNA"/>
</dbReference>